<reference evidence="2 3" key="1">
    <citation type="journal article" date="2018" name="Nat. Ecol. Evol.">
        <title>Shark genomes provide insights into elasmobranch evolution and the origin of vertebrates.</title>
        <authorList>
            <person name="Hara Y"/>
            <person name="Yamaguchi K"/>
            <person name="Onimaru K"/>
            <person name="Kadota M"/>
            <person name="Koyanagi M"/>
            <person name="Keeley SD"/>
            <person name="Tatsumi K"/>
            <person name="Tanaka K"/>
            <person name="Motone F"/>
            <person name="Kageyama Y"/>
            <person name="Nozu R"/>
            <person name="Adachi N"/>
            <person name="Nishimura O"/>
            <person name="Nakagawa R"/>
            <person name="Tanegashima C"/>
            <person name="Kiyatake I"/>
            <person name="Matsumoto R"/>
            <person name="Murakumo K"/>
            <person name="Nishida K"/>
            <person name="Terakita A"/>
            <person name="Kuratani S"/>
            <person name="Sato K"/>
            <person name="Hyodo S Kuraku.S."/>
        </authorList>
    </citation>
    <scope>NUCLEOTIDE SEQUENCE [LARGE SCALE GENOMIC DNA]</scope>
</reference>
<dbReference type="Proteomes" id="UP000287033">
    <property type="component" value="Unassembled WGS sequence"/>
</dbReference>
<organism evidence="2 3">
    <name type="scientific">Chiloscyllium punctatum</name>
    <name type="common">Brownbanded bambooshark</name>
    <name type="synonym">Hemiscyllium punctatum</name>
    <dbReference type="NCBI Taxonomy" id="137246"/>
    <lineage>
        <taxon>Eukaryota</taxon>
        <taxon>Metazoa</taxon>
        <taxon>Chordata</taxon>
        <taxon>Craniata</taxon>
        <taxon>Vertebrata</taxon>
        <taxon>Chondrichthyes</taxon>
        <taxon>Elasmobranchii</taxon>
        <taxon>Galeomorphii</taxon>
        <taxon>Galeoidea</taxon>
        <taxon>Orectolobiformes</taxon>
        <taxon>Hemiscylliidae</taxon>
        <taxon>Chiloscyllium</taxon>
    </lineage>
</organism>
<evidence type="ECO:0000313" key="3">
    <source>
        <dbReference type="Proteomes" id="UP000287033"/>
    </source>
</evidence>
<evidence type="ECO:0000313" key="2">
    <source>
        <dbReference type="EMBL" id="GCC19551.1"/>
    </source>
</evidence>
<feature type="signal peptide" evidence="1">
    <location>
        <begin position="1"/>
        <end position="18"/>
    </location>
</feature>
<dbReference type="AlphaFoldDB" id="A0A401RN05"/>
<proteinExistence type="predicted"/>
<name>A0A401RN05_CHIPU</name>
<keyword evidence="1" id="KW-0732">Signal</keyword>
<dbReference type="EMBL" id="BEZZ01003339">
    <property type="protein sequence ID" value="GCC19551.1"/>
    <property type="molecule type" value="Genomic_DNA"/>
</dbReference>
<accession>A0A401RN05</accession>
<gene>
    <name evidence="2" type="ORF">chiPu_0021090</name>
</gene>
<comment type="caution">
    <text evidence="2">The sequence shown here is derived from an EMBL/GenBank/DDBJ whole genome shotgun (WGS) entry which is preliminary data.</text>
</comment>
<feature type="chain" id="PRO_5019399520" description="SRCR domain-containing protein" evidence="1">
    <location>
        <begin position="19"/>
        <end position="92"/>
    </location>
</feature>
<keyword evidence="3" id="KW-1185">Reference proteome</keyword>
<evidence type="ECO:0000256" key="1">
    <source>
        <dbReference type="SAM" id="SignalP"/>
    </source>
</evidence>
<sequence length="92" mass="10272">MWGWSVGWNLCDMGMVSGLETERCANGQWGGDPSDVAMVSGQESLAMWGRSVDWNPKRCGDGLWDDIPSDVEIFSELESQAMWERSVGWSPK</sequence>
<evidence type="ECO:0008006" key="4">
    <source>
        <dbReference type="Google" id="ProtNLM"/>
    </source>
</evidence>
<protein>
    <recommendedName>
        <fullName evidence="4">SRCR domain-containing protein</fullName>
    </recommendedName>
</protein>